<dbReference type="STRING" id="35608.A0A2U1M5P5"/>
<dbReference type="OrthoDB" id="1918969at2759"/>
<evidence type="ECO:0000256" key="4">
    <source>
        <dbReference type="ARBA" id="ARBA00022771"/>
    </source>
</evidence>
<dbReference type="GO" id="GO:0043565">
    <property type="term" value="F:sequence-specific DNA binding"/>
    <property type="evidence" value="ECO:0007669"/>
    <property type="project" value="InterPro"/>
</dbReference>
<keyword evidence="9" id="KW-0539">Nucleus</keyword>
<evidence type="ECO:0000313" key="16">
    <source>
        <dbReference type="Proteomes" id="UP000245207"/>
    </source>
</evidence>
<dbReference type="SMART" id="SM00774">
    <property type="entry name" value="WRKY"/>
    <property type="match status" value="2"/>
</dbReference>
<dbReference type="SUPFAM" id="SSF118290">
    <property type="entry name" value="WRKY DNA-binding domain"/>
    <property type="match status" value="2"/>
</dbReference>
<evidence type="ECO:0000256" key="1">
    <source>
        <dbReference type="ARBA" id="ARBA00004123"/>
    </source>
</evidence>
<evidence type="ECO:0000259" key="13">
    <source>
        <dbReference type="PROSITE" id="PS50811"/>
    </source>
</evidence>
<proteinExistence type="predicted"/>
<dbReference type="Gene3D" id="2.20.25.80">
    <property type="entry name" value="WRKY domain"/>
    <property type="match status" value="2"/>
</dbReference>
<dbReference type="FunFam" id="2.20.25.80:FF:000001">
    <property type="entry name" value="WRKY transcription factor 33"/>
    <property type="match status" value="1"/>
</dbReference>
<protein>
    <submittedName>
        <fullName evidence="15">DNA-binding WRKY</fullName>
    </submittedName>
</protein>
<dbReference type="GO" id="GO:0008270">
    <property type="term" value="F:zinc ion binding"/>
    <property type="evidence" value="ECO:0007669"/>
    <property type="project" value="UniProtKB-KW"/>
</dbReference>
<evidence type="ECO:0000256" key="8">
    <source>
        <dbReference type="ARBA" id="ARBA00023163"/>
    </source>
</evidence>
<evidence type="ECO:0000256" key="9">
    <source>
        <dbReference type="ARBA" id="ARBA00023242"/>
    </source>
</evidence>
<dbReference type="EMBL" id="PKPP01006412">
    <property type="protein sequence ID" value="PWA56593.1"/>
    <property type="molecule type" value="Genomic_DNA"/>
</dbReference>
<evidence type="ECO:0000256" key="2">
    <source>
        <dbReference type="ARBA" id="ARBA00022723"/>
    </source>
</evidence>
<feature type="domain" description="WRKY" evidence="13">
    <location>
        <begin position="667"/>
        <end position="731"/>
    </location>
</feature>
<name>A0A2U1M5P5_ARTAN</name>
<evidence type="ECO:0000313" key="15">
    <source>
        <dbReference type="EMBL" id="PWA56593.1"/>
    </source>
</evidence>
<evidence type="ECO:0000256" key="11">
    <source>
        <dbReference type="SAM" id="MobiDB-lite"/>
    </source>
</evidence>
<organism evidence="15 16">
    <name type="scientific">Artemisia annua</name>
    <name type="common">Sweet wormwood</name>
    <dbReference type="NCBI Taxonomy" id="35608"/>
    <lineage>
        <taxon>Eukaryota</taxon>
        <taxon>Viridiplantae</taxon>
        <taxon>Streptophyta</taxon>
        <taxon>Embryophyta</taxon>
        <taxon>Tracheophyta</taxon>
        <taxon>Spermatophyta</taxon>
        <taxon>Magnoliopsida</taxon>
        <taxon>eudicotyledons</taxon>
        <taxon>Gunneridae</taxon>
        <taxon>Pentapetalae</taxon>
        <taxon>asterids</taxon>
        <taxon>campanulids</taxon>
        <taxon>Asterales</taxon>
        <taxon>Asteraceae</taxon>
        <taxon>Asteroideae</taxon>
        <taxon>Anthemideae</taxon>
        <taxon>Artemisiinae</taxon>
        <taxon>Artemisia</taxon>
    </lineage>
</organism>
<feature type="compositionally biased region" description="Low complexity" evidence="11">
    <location>
        <begin position="734"/>
        <end position="746"/>
    </location>
</feature>
<evidence type="ECO:0000256" key="10">
    <source>
        <dbReference type="PROSITE-ProRule" id="PRU00325"/>
    </source>
</evidence>
<comment type="subcellular location">
    <subcellularLocation>
        <location evidence="1">Nucleus</location>
    </subcellularLocation>
</comment>
<dbReference type="PROSITE" id="PS50811">
    <property type="entry name" value="WRKY"/>
    <property type="match status" value="2"/>
</dbReference>
<reference evidence="15 16" key="1">
    <citation type="journal article" date="2018" name="Mol. Plant">
        <title>The genome of Artemisia annua provides insight into the evolution of Asteraceae family and artemisinin biosynthesis.</title>
        <authorList>
            <person name="Shen Q."/>
            <person name="Zhang L."/>
            <person name="Liao Z."/>
            <person name="Wang S."/>
            <person name="Yan T."/>
            <person name="Shi P."/>
            <person name="Liu M."/>
            <person name="Fu X."/>
            <person name="Pan Q."/>
            <person name="Wang Y."/>
            <person name="Lv Z."/>
            <person name="Lu X."/>
            <person name="Zhang F."/>
            <person name="Jiang W."/>
            <person name="Ma Y."/>
            <person name="Chen M."/>
            <person name="Hao X."/>
            <person name="Li L."/>
            <person name="Tang Y."/>
            <person name="Lv G."/>
            <person name="Zhou Y."/>
            <person name="Sun X."/>
            <person name="Brodelius P.E."/>
            <person name="Rose J.K.C."/>
            <person name="Tang K."/>
        </authorList>
    </citation>
    <scope>NUCLEOTIDE SEQUENCE [LARGE SCALE GENOMIC DNA]</scope>
    <source>
        <strain evidence="16">cv. Huhao1</strain>
        <tissue evidence="15">Leaf</tissue>
    </source>
</reference>
<dbReference type="InterPro" id="IPR006564">
    <property type="entry name" value="Znf_PMZ"/>
</dbReference>
<sequence>MTSKCVILLCYWGGNICDGPEGVCYNKPPSKAIKVQPGIKFNELMNQLHVATSIDKQKNCIKVICRYPSGFGKMMKYIPLPITDDDDIEIMFQVLNVYQELSTIDLYLEVETQRHTKIARRTQKKSLIEEDASLPREISKEKDASLPTNVLYEDCYRPEESSLIDNDASLPHDLSKESTNEFLATNVVSKMTENEDFNTITQIAVVNNEMSSGFEANDEDSGDDDETGDGDGTRDDQDICVDNGTCETPHVDGQYIDSNKQVPSCFTSLEGIEKANIDSWTIPYSETKNDLTRELKKDSFKDKEELIRAIKLYTIRNHRQYERLLNVDHVERSLGRVAQGHGNLYTPHVAAKLAASMTKASAHTVRSFNREKGIFEVTTQKGKNVQVVNLEKQTCTCGKWEINKYPCSHVLSGCAFLSLKSSQYVQRYYSIEEYSATWASEFFPLPHEAYWPQSSMTLLPSPDLKRKGRGRPRSTRLRNGMDIKEGRKASLCGICKQTGHYQKTCPSRPRKRPVEPYMGVWDSGSTPFLSWVLGSVAQNMAAVSIPPPSLPISSPSFSPSSYFSFPGGLTAADLLDSPALISSSHNLPSPTTGSFPFHAFNWDNNNQIQEQSIKKEHNNFNGFQFQNQSNPPSGIYDKHLVKTEHSAQKQSIGSNYTRDHNNYNHQSAPKKLDDGYNWRKYGQKNVKGSENPRSYYKCSYQNCPMRKKVETSLEGDITEIVYKGSHNHPKPLSNKRSASSLGSSSSFGVSQIMNDLQDQSNGSKQWECVGTPENSSVSIGDDEFVEDEAQAKKLKMENENEGTSMEGSRTVREPRVVVQTVSDIDILDDGYRWRKYGQKVVKGNPNPRSYYKCTTPGCGVRKHVERASSDMRSVITTYEGKHNHDVPVARGMGHRQLLPINSNNNAATMTTKPSQLSYMNSTNFMIDQTRGSNLPPSSQFTLEMLHKPQGFGFSGFENPTRSAYTNRQPNYDSVFSKAKDEPQDDNFLESLLC</sequence>
<keyword evidence="4 10" id="KW-0863">Zinc-finger</keyword>
<feature type="region of interest" description="Disordered" evidence="11">
    <location>
        <begin position="722"/>
        <end position="746"/>
    </location>
</feature>
<evidence type="ECO:0000256" key="12">
    <source>
        <dbReference type="SAM" id="SignalP"/>
    </source>
</evidence>
<feature type="signal peptide" evidence="12">
    <location>
        <begin position="1"/>
        <end position="17"/>
    </location>
</feature>
<dbReference type="FunFam" id="2.20.25.80:FF:000006">
    <property type="entry name" value="WRKY transcription factor"/>
    <property type="match status" value="1"/>
</dbReference>
<feature type="domain" description="WRKY" evidence="13">
    <location>
        <begin position="822"/>
        <end position="887"/>
    </location>
</feature>
<keyword evidence="8" id="KW-0804">Transcription</keyword>
<dbReference type="PANTHER" id="PTHR31221">
    <property type="entry name" value="WRKY TRANSCRIPTION FACTOR PROTEIN 1-RELATED"/>
    <property type="match status" value="1"/>
</dbReference>
<evidence type="ECO:0000256" key="6">
    <source>
        <dbReference type="ARBA" id="ARBA00023015"/>
    </source>
</evidence>
<keyword evidence="2" id="KW-0479">Metal-binding</keyword>
<feature type="region of interest" description="Disordered" evidence="11">
    <location>
        <begin position="760"/>
        <end position="782"/>
    </location>
</feature>
<dbReference type="SMART" id="SM00575">
    <property type="entry name" value="ZnF_PMZ"/>
    <property type="match status" value="1"/>
</dbReference>
<dbReference type="InterPro" id="IPR044810">
    <property type="entry name" value="WRKY_plant"/>
</dbReference>
<dbReference type="PANTHER" id="PTHR31221:SF1">
    <property type="entry name" value="WRKY TRANSCRIPTION FACTOR 33-RELATED"/>
    <property type="match status" value="1"/>
</dbReference>
<keyword evidence="3" id="KW-0677">Repeat</keyword>
<dbReference type="InterPro" id="IPR003657">
    <property type="entry name" value="WRKY_dom"/>
</dbReference>
<dbReference type="InterPro" id="IPR036576">
    <property type="entry name" value="WRKY_dom_sf"/>
</dbReference>
<dbReference type="GO" id="GO:0003700">
    <property type="term" value="F:DNA-binding transcription factor activity"/>
    <property type="evidence" value="ECO:0007669"/>
    <property type="project" value="InterPro"/>
</dbReference>
<dbReference type="PROSITE" id="PS50966">
    <property type="entry name" value="ZF_SWIM"/>
    <property type="match status" value="1"/>
</dbReference>
<evidence type="ECO:0000259" key="14">
    <source>
        <dbReference type="PROSITE" id="PS50966"/>
    </source>
</evidence>
<feature type="chain" id="PRO_5015694604" evidence="12">
    <location>
        <begin position="18"/>
        <end position="993"/>
    </location>
</feature>
<feature type="region of interest" description="Disordered" evidence="11">
    <location>
        <begin position="213"/>
        <end position="241"/>
    </location>
</feature>
<evidence type="ECO:0000256" key="3">
    <source>
        <dbReference type="ARBA" id="ARBA00022737"/>
    </source>
</evidence>
<dbReference type="InterPro" id="IPR036875">
    <property type="entry name" value="Znf_CCHC_sf"/>
</dbReference>
<feature type="region of interest" description="Disordered" evidence="11">
    <location>
        <begin position="643"/>
        <end position="677"/>
    </location>
</feature>
<keyword evidence="12" id="KW-0732">Signal</keyword>
<dbReference type="Pfam" id="PF03106">
    <property type="entry name" value="WRKY"/>
    <property type="match status" value="2"/>
</dbReference>
<dbReference type="Pfam" id="PF04434">
    <property type="entry name" value="SWIM"/>
    <property type="match status" value="1"/>
</dbReference>
<feature type="compositionally biased region" description="Acidic residues" evidence="11">
    <location>
        <begin position="216"/>
        <end position="229"/>
    </location>
</feature>
<keyword evidence="7 15" id="KW-0238">DNA-binding</keyword>
<dbReference type="Proteomes" id="UP000245207">
    <property type="component" value="Unassembled WGS sequence"/>
</dbReference>
<gene>
    <name evidence="15" type="ORF">CTI12_AA415840</name>
</gene>
<dbReference type="GO" id="GO:0005634">
    <property type="term" value="C:nucleus"/>
    <property type="evidence" value="ECO:0007669"/>
    <property type="project" value="UniProtKB-SubCell"/>
</dbReference>
<evidence type="ECO:0000256" key="5">
    <source>
        <dbReference type="ARBA" id="ARBA00022833"/>
    </source>
</evidence>
<keyword evidence="5" id="KW-0862">Zinc</keyword>
<dbReference type="InterPro" id="IPR007527">
    <property type="entry name" value="Znf_SWIM"/>
</dbReference>
<keyword evidence="16" id="KW-1185">Reference proteome</keyword>
<accession>A0A2U1M5P5</accession>
<keyword evidence="6" id="KW-0805">Transcription regulation</keyword>
<feature type="domain" description="SWIM-type" evidence="14">
    <location>
        <begin position="375"/>
        <end position="418"/>
    </location>
</feature>
<comment type="caution">
    <text evidence="15">The sequence shown here is derived from an EMBL/GenBank/DDBJ whole genome shotgun (WGS) entry which is preliminary data.</text>
</comment>
<dbReference type="AlphaFoldDB" id="A0A2U1M5P5"/>
<dbReference type="SUPFAM" id="SSF57756">
    <property type="entry name" value="Retrovirus zinc finger-like domains"/>
    <property type="match status" value="1"/>
</dbReference>
<evidence type="ECO:0000256" key="7">
    <source>
        <dbReference type="ARBA" id="ARBA00023125"/>
    </source>
</evidence>